<feature type="transmembrane region" description="Helical" evidence="1">
    <location>
        <begin position="20"/>
        <end position="43"/>
    </location>
</feature>
<dbReference type="Proteomes" id="UP000199062">
    <property type="component" value="Unassembled WGS sequence"/>
</dbReference>
<gene>
    <name evidence="2" type="ORF">SAMN05216559_2746</name>
</gene>
<keyword evidence="1" id="KW-0472">Membrane</keyword>
<evidence type="ECO:0000313" key="3">
    <source>
        <dbReference type="Proteomes" id="UP000199062"/>
    </source>
</evidence>
<dbReference type="EMBL" id="FOZK01000002">
    <property type="protein sequence ID" value="SFS03167.1"/>
    <property type="molecule type" value="Genomic_DNA"/>
</dbReference>
<evidence type="ECO:0000256" key="1">
    <source>
        <dbReference type="SAM" id="Phobius"/>
    </source>
</evidence>
<name>A0A1I6LI52_9EURY</name>
<keyword evidence="1" id="KW-0812">Transmembrane</keyword>
<protein>
    <recommendedName>
        <fullName evidence="4">Archaeal Type IV pilin N-terminal domain-containing protein</fullName>
    </recommendedName>
</protein>
<accession>A0A1I6LI52</accession>
<dbReference type="AlphaFoldDB" id="A0A1I6LI52"/>
<evidence type="ECO:0008006" key="4">
    <source>
        <dbReference type="Google" id="ProtNLM"/>
    </source>
</evidence>
<keyword evidence="1" id="KW-1133">Transmembrane helix</keyword>
<evidence type="ECO:0000313" key="2">
    <source>
        <dbReference type="EMBL" id="SFS03167.1"/>
    </source>
</evidence>
<reference evidence="2 3" key="1">
    <citation type="submission" date="2016-10" db="EMBL/GenBank/DDBJ databases">
        <authorList>
            <person name="de Groot N.N."/>
        </authorList>
    </citation>
    <scope>NUCLEOTIDE SEQUENCE [LARGE SCALE GENOMIC DNA]</scope>
    <source>
        <strain evidence="2 3">CGMCC 1.10457</strain>
    </source>
</reference>
<keyword evidence="3" id="KW-1185">Reference proteome</keyword>
<proteinExistence type="predicted"/>
<sequence length="175" mass="17503">MRASLSDDVRGAVGAERVAAWFLVLLATGFAVAIVLQPGLIAASPPDATFSGSYDETTGTLTLQHAGGDAIEDGPTSSLVVVVTDADGESAQNVTWVADGGDAVAAYPVESGDSIAVDDPSVDSDDDGNAFDGDATVGFELDDGDTAAVVWRGRPLGAPGEVTTTLDTVTVSAGS</sequence>
<dbReference type="OrthoDB" id="235885at2157"/>
<organism evidence="2 3">
    <name type="scientific">Halomicrobium zhouii</name>
    <dbReference type="NCBI Taxonomy" id="767519"/>
    <lineage>
        <taxon>Archaea</taxon>
        <taxon>Methanobacteriati</taxon>
        <taxon>Methanobacteriota</taxon>
        <taxon>Stenosarchaea group</taxon>
        <taxon>Halobacteria</taxon>
        <taxon>Halobacteriales</taxon>
        <taxon>Haloarculaceae</taxon>
        <taxon>Halomicrobium</taxon>
    </lineage>
</organism>
<dbReference type="STRING" id="767519.SAMN05216559_2746"/>